<dbReference type="EMBL" id="MCFG01000176">
    <property type="protein sequence ID" value="ORX79408.1"/>
    <property type="molecule type" value="Genomic_DNA"/>
</dbReference>
<dbReference type="InterPro" id="IPR036457">
    <property type="entry name" value="PPM-type-like_dom_sf"/>
</dbReference>
<feature type="non-terminal residue" evidence="11">
    <location>
        <position position="333"/>
    </location>
</feature>
<dbReference type="Proteomes" id="UP000193944">
    <property type="component" value="Unassembled WGS sequence"/>
</dbReference>
<dbReference type="EC" id="3.1.3.16" evidence="4"/>
<dbReference type="STRING" id="1754192.A0A1Y1X1B9"/>
<evidence type="ECO:0000256" key="9">
    <source>
        <dbReference type="ARBA" id="ARBA00048832"/>
    </source>
</evidence>
<protein>
    <recommendedName>
        <fullName evidence="4">protein-serine/threonine phosphatase</fullName>
        <ecNumber evidence="4">3.1.3.16</ecNumber>
    </recommendedName>
</protein>
<evidence type="ECO:0000256" key="7">
    <source>
        <dbReference type="ARBA" id="ARBA00022912"/>
    </source>
</evidence>
<gene>
    <name evidence="11" type="ORF">BCR32DRAFT_179476</name>
</gene>
<reference evidence="11 12" key="2">
    <citation type="submission" date="2016-08" db="EMBL/GenBank/DDBJ databases">
        <title>Pervasive Adenine N6-methylation of Active Genes in Fungi.</title>
        <authorList>
            <consortium name="DOE Joint Genome Institute"/>
            <person name="Mondo S.J."/>
            <person name="Dannebaum R.O."/>
            <person name="Kuo R.C."/>
            <person name="Labutti K."/>
            <person name="Haridas S."/>
            <person name="Kuo A."/>
            <person name="Salamov A."/>
            <person name="Ahrendt S.R."/>
            <person name="Lipzen A."/>
            <person name="Sullivan W."/>
            <person name="Andreopoulos W.B."/>
            <person name="Clum A."/>
            <person name="Lindquist E."/>
            <person name="Daum C."/>
            <person name="Ramamoorthy G.K."/>
            <person name="Gryganskyi A."/>
            <person name="Culley D."/>
            <person name="Magnuson J.K."/>
            <person name="James T.Y."/>
            <person name="O'Malley M.A."/>
            <person name="Stajich J.E."/>
            <person name="Spatafora J.W."/>
            <person name="Visel A."/>
            <person name="Grigoriev I.V."/>
        </authorList>
    </citation>
    <scope>NUCLEOTIDE SEQUENCE [LARGE SCALE GENOMIC DNA]</scope>
    <source>
        <strain evidence="11 12">S4</strain>
    </source>
</reference>
<dbReference type="InterPro" id="IPR001932">
    <property type="entry name" value="PPM-type_phosphatase-like_dom"/>
</dbReference>
<dbReference type="OrthoDB" id="10264738at2759"/>
<keyword evidence="5" id="KW-0479">Metal-binding</keyword>
<dbReference type="PROSITE" id="PS51746">
    <property type="entry name" value="PPM_2"/>
    <property type="match status" value="1"/>
</dbReference>
<organism evidence="11 12">
    <name type="scientific">Anaeromyces robustus</name>
    <dbReference type="NCBI Taxonomy" id="1754192"/>
    <lineage>
        <taxon>Eukaryota</taxon>
        <taxon>Fungi</taxon>
        <taxon>Fungi incertae sedis</taxon>
        <taxon>Chytridiomycota</taxon>
        <taxon>Chytridiomycota incertae sedis</taxon>
        <taxon>Neocallimastigomycetes</taxon>
        <taxon>Neocallimastigales</taxon>
        <taxon>Neocallimastigaceae</taxon>
        <taxon>Anaeromyces</taxon>
    </lineage>
</organism>
<comment type="cofactor">
    <cofactor evidence="2">
        <name>Mg(2+)</name>
        <dbReference type="ChEBI" id="CHEBI:18420"/>
    </cofactor>
</comment>
<dbReference type="Pfam" id="PF00481">
    <property type="entry name" value="PP2C"/>
    <property type="match status" value="1"/>
</dbReference>
<dbReference type="InterPro" id="IPR015655">
    <property type="entry name" value="PP2C"/>
</dbReference>
<evidence type="ECO:0000256" key="5">
    <source>
        <dbReference type="ARBA" id="ARBA00022723"/>
    </source>
</evidence>
<evidence type="ECO:0000256" key="8">
    <source>
        <dbReference type="ARBA" id="ARBA00023211"/>
    </source>
</evidence>
<comment type="catalytic activity">
    <reaction evidence="9">
        <text>O-phospho-L-threonyl-[protein] + H2O = L-threonyl-[protein] + phosphate</text>
        <dbReference type="Rhea" id="RHEA:47004"/>
        <dbReference type="Rhea" id="RHEA-COMP:11060"/>
        <dbReference type="Rhea" id="RHEA-COMP:11605"/>
        <dbReference type="ChEBI" id="CHEBI:15377"/>
        <dbReference type="ChEBI" id="CHEBI:30013"/>
        <dbReference type="ChEBI" id="CHEBI:43474"/>
        <dbReference type="ChEBI" id="CHEBI:61977"/>
        <dbReference type="EC" id="3.1.3.16"/>
    </reaction>
    <physiologicalReaction direction="left-to-right" evidence="9">
        <dbReference type="Rhea" id="RHEA:47005"/>
    </physiologicalReaction>
</comment>
<feature type="domain" description="PPM-type phosphatase" evidence="10">
    <location>
        <begin position="23"/>
        <end position="317"/>
    </location>
</feature>
<dbReference type="Gene3D" id="3.60.40.10">
    <property type="entry name" value="PPM-type phosphatase domain"/>
    <property type="match status" value="1"/>
</dbReference>
<proteinExistence type="inferred from homology"/>
<accession>A0A1Y1X1B9</accession>
<sequence>MGQLLSEPVLEKETNYGGNEKVIFAISSMQGWRVSMEDSHIAILSLIDELERIKKEKETNENNNNTNNSSNYNINNIENDLSFFGVFDGHSGGVVSKYASKELHKIFMKEEEFKLKNYEKALKAAFFKLDEQMQKDEELSNSEAGSTAVVSLITDNLLYIANCGDSRAIISSNGVAKALSTDHKPTLPDEKTRILNSGGFVQSGRVNGQLAVSRSLGDFVYKTNTALPNDEQTVTANPDVFVKSITEEDEFIVLACDGVWDYMTNEQVIEFIREGIVNRLGLSQIAENLLNECASEKEEASSKKPSYDNMTMIIVGFLQGKTKEEYYNMIKER</sequence>
<keyword evidence="12" id="KW-1185">Reference proteome</keyword>
<dbReference type="PANTHER" id="PTHR13832">
    <property type="entry name" value="PROTEIN PHOSPHATASE 2C"/>
    <property type="match status" value="1"/>
</dbReference>
<dbReference type="SMART" id="SM00332">
    <property type="entry name" value="PP2Cc"/>
    <property type="match status" value="1"/>
</dbReference>
<evidence type="ECO:0000313" key="12">
    <source>
        <dbReference type="Proteomes" id="UP000193944"/>
    </source>
</evidence>
<comment type="similarity">
    <text evidence="3">Belongs to the PP2C family.</text>
</comment>
<comment type="caution">
    <text evidence="11">The sequence shown here is derived from an EMBL/GenBank/DDBJ whole genome shotgun (WGS) entry which is preliminary data.</text>
</comment>
<name>A0A1Y1X1B9_9FUNG</name>
<evidence type="ECO:0000256" key="3">
    <source>
        <dbReference type="ARBA" id="ARBA00006702"/>
    </source>
</evidence>
<comment type="cofactor">
    <cofactor evidence="1">
        <name>Mn(2+)</name>
        <dbReference type="ChEBI" id="CHEBI:29035"/>
    </cofactor>
</comment>
<dbReference type="GO" id="GO:0046872">
    <property type="term" value="F:metal ion binding"/>
    <property type="evidence" value="ECO:0007669"/>
    <property type="project" value="UniProtKB-KW"/>
</dbReference>
<dbReference type="SUPFAM" id="SSF81606">
    <property type="entry name" value="PP2C-like"/>
    <property type="match status" value="1"/>
</dbReference>
<keyword evidence="8" id="KW-0464">Manganese</keyword>
<evidence type="ECO:0000256" key="4">
    <source>
        <dbReference type="ARBA" id="ARBA00013081"/>
    </source>
</evidence>
<dbReference type="PANTHER" id="PTHR13832:SF565">
    <property type="entry name" value="AT28366P-RELATED"/>
    <property type="match status" value="1"/>
</dbReference>
<reference evidence="11 12" key="1">
    <citation type="submission" date="2016-08" db="EMBL/GenBank/DDBJ databases">
        <title>A Parts List for Fungal Cellulosomes Revealed by Comparative Genomics.</title>
        <authorList>
            <consortium name="DOE Joint Genome Institute"/>
            <person name="Haitjema C.H."/>
            <person name="Gilmore S.P."/>
            <person name="Henske J.K."/>
            <person name="Solomon K.V."/>
            <person name="De Groot R."/>
            <person name="Kuo A."/>
            <person name="Mondo S.J."/>
            <person name="Salamov A.A."/>
            <person name="Labutti K."/>
            <person name="Zhao Z."/>
            <person name="Chiniquy J."/>
            <person name="Barry K."/>
            <person name="Brewer H.M."/>
            <person name="Purvine S.O."/>
            <person name="Wright A.T."/>
            <person name="Boxma B."/>
            <person name="Van Alen T."/>
            <person name="Hackstein J.H."/>
            <person name="Baker S.E."/>
            <person name="Grigoriev I.V."/>
            <person name="O'Malley M.A."/>
        </authorList>
    </citation>
    <scope>NUCLEOTIDE SEQUENCE [LARGE SCALE GENOMIC DNA]</scope>
    <source>
        <strain evidence="11 12">S4</strain>
    </source>
</reference>
<evidence type="ECO:0000256" key="2">
    <source>
        <dbReference type="ARBA" id="ARBA00001946"/>
    </source>
</evidence>
<keyword evidence="6" id="KW-0378">Hydrolase</keyword>
<evidence type="ECO:0000256" key="1">
    <source>
        <dbReference type="ARBA" id="ARBA00001936"/>
    </source>
</evidence>
<keyword evidence="7" id="KW-0904">Protein phosphatase</keyword>
<evidence type="ECO:0000313" key="11">
    <source>
        <dbReference type="EMBL" id="ORX79408.1"/>
    </source>
</evidence>
<dbReference type="CDD" id="cd00143">
    <property type="entry name" value="PP2Cc"/>
    <property type="match status" value="1"/>
</dbReference>
<dbReference type="AlphaFoldDB" id="A0A1Y1X1B9"/>
<evidence type="ECO:0000256" key="6">
    <source>
        <dbReference type="ARBA" id="ARBA00022801"/>
    </source>
</evidence>
<dbReference type="GO" id="GO:0004722">
    <property type="term" value="F:protein serine/threonine phosphatase activity"/>
    <property type="evidence" value="ECO:0007669"/>
    <property type="project" value="UniProtKB-EC"/>
</dbReference>
<dbReference type="FunFam" id="3.60.40.10:FF:000016">
    <property type="entry name" value="Protein phosphatase 2C"/>
    <property type="match status" value="1"/>
</dbReference>
<evidence type="ECO:0000259" key="10">
    <source>
        <dbReference type="PROSITE" id="PS51746"/>
    </source>
</evidence>